<feature type="domain" description="Histidine kinase/HSP90-like ATPase" evidence="2">
    <location>
        <begin position="268"/>
        <end position="363"/>
    </location>
</feature>
<dbReference type="InterPro" id="IPR003594">
    <property type="entry name" value="HATPase_dom"/>
</dbReference>
<protein>
    <submittedName>
        <fullName evidence="3">GAF domain-containing protein</fullName>
    </submittedName>
</protein>
<dbReference type="Pfam" id="PF01590">
    <property type="entry name" value="GAF"/>
    <property type="match status" value="1"/>
</dbReference>
<dbReference type="Proteomes" id="UP000318413">
    <property type="component" value="Unassembled WGS sequence"/>
</dbReference>
<reference evidence="3 4" key="1">
    <citation type="journal article" date="2019" name="Environ. Microbiol.">
        <title>Species interactions and distinct microbial communities in high Arctic permafrost affected cryosols are associated with the CH4 and CO2 gas fluxes.</title>
        <authorList>
            <person name="Altshuler I."/>
            <person name="Hamel J."/>
            <person name="Turney S."/>
            <person name="Magnuson E."/>
            <person name="Levesque R."/>
            <person name="Greer C."/>
            <person name="Whyte L.G."/>
        </authorList>
    </citation>
    <scope>NUCLEOTIDE SEQUENCE [LARGE SCALE GENOMIC DNA]</scope>
    <source>
        <strain evidence="3 4">S5.1</strain>
    </source>
</reference>
<dbReference type="InterPro" id="IPR011495">
    <property type="entry name" value="Sig_transdc_His_kin_sub2_dim/P"/>
</dbReference>
<dbReference type="Pfam" id="PF02518">
    <property type="entry name" value="HATPase_c"/>
    <property type="match status" value="1"/>
</dbReference>
<dbReference type="SUPFAM" id="SSF55781">
    <property type="entry name" value="GAF domain-like"/>
    <property type="match status" value="1"/>
</dbReference>
<proteinExistence type="predicted"/>
<dbReference type="OrthoDB" id="9812260at2"/>
<dbReference type="Gene3D" id="3.30.565.10">
    <property type="entry name" value="Histidine kinase-like ATPase, C-terminal domain"/>
    <property type="match status" value="1"/>
</dbReference>
<dbReference type="SUPFAM" id="SSF55874">
    <property type="entry name" value="ATPase domain of HSP90 chaperone/DNA topoisomerase II/histidine kinase"/>
    <property type="match status" value="1"/>
</dbReference>
<keyword evidence="4" id="KW-1185">Reference proteome</keyword>
<comment type="caution">
    <text evidence="3">The sequence shown here is derived from an EMBL/GenBank/DDBJ whole genome shotgun (WGS) entry which is preliminary data.</text>
</comment>
<dbReference type="PANTHER" id="PTHR43102:SF2">
    <property type="entry name" value="GAF DOMAIN-CONTAINING PROTEIN"/>
    <property type="match status" value="1"/>
</dbReference>
<feature type="domain" description="GAF" evidence="1">
    <location>
        <begin position="27"/>
        <end position="173"/>
    </location>
</feature>
<dbReference type="RefSeq" id="WP_140872695.1">
    <property type="nucleotide sequence ID" value="NZ_RCZK01000018.1"/>
</dbReference>
<dbReference type="PANTHER" id="PTHR43102">
    <property type="entry name" value="SLR1143 PROTEIN"/>
    <property type="match status" value="1"/>
</dbReference>
<dbReference type="EMBL" id="RCZK01000018">
    <property type="protein sequence ID" value="TPG07501.1"/>
    <property type="molecule type" value="Genomic_DNA"/>
</dbReference>
<gene>
    <name evidence="3" type="ORF">EAH84_14400</name>
</gene>
<dbReference type="SMART" id="SM00387">
    <property type="entry name" value="HATPase_c"/>
    <property type="match status" value="1"/>
</dbReference>
<dbReference type="AlphaFoldDB" id="A0A502C6N8"/>
<organism evidence="3 4">
    <name type="scientific">Sphingomonas oligophenolica</name>
    <dbReference type="NCBI Taxonomy" id="301154"/>
    <lineage>
        <taxon>Bacteria</taxon>
        <taxon>Pseudomonadati</taxon>
        <taxon>Pseudomonadota</taxon>
        <taxon>Alphaproteobacteria</taxon>
        <taxon>Sphingomonadales</taxon>
        <taxon>Sphingomonadaceae</taxon>
        <taxon>Sphingomonas</taxon>
    </lineage>
</organism>
<dbReference type="Pfam" id="PF07568">
    <property type="entry name" value="HisKA_2"/>
    <property type="match status" value="1"/>
</dbReference>
<dbReference type="InterPro" id="IPR029016">
    <property type="entry name" value="GAF-like_dom_sf"/>
</dbReference>
<evidence type="ECO:0000259" key="1">
    <source>
        <dbReference type="SMART" id="SM00065"/>
    </source>
</evidence>
<sequence length="368" mass="40005">MTDVSIIRANESRRLAAVRRYGILDTPPDGAFDRITALAARRFGVPISIISIVDEDRIWFKSHHGLGVEQIGRDPGLCASAILSNDPHILTDASIDPRSLANPLVAGDFGLRFYAGVPLTTDDGHNLGTLCIIDKEARPIDESQIEDLKDLAAIVMDQIEMQLSARRAVSQAELMAREIDHRVMNSLQFVSALLSMQSRSLEDADAVGHLQLAANRVAAVAQVHRHFYADADDQASCITFLRRLCAELESILGREILVTGDEGNIPTTSVQPIGLLVNELVTNAAKHGRGLIEVHYEIDANKHALIVSDEGRDLPKDFDPAAPGQSLGMRVVTSLTQQLGGKLTSGHRPDGGSCFKVEFEAQQQLRSA</sequence>
<dbReference type="InterPro" id="IPR003018">
    <property type="entry name" value="GAF"/>
</dbReference>
<dbReference type="Gene3D" id="3.30.450.40">
    <property type="match status" value="1"/>
</dbReference>
<name>A0A502C6N8_9SPHN</name>
<accession>A0A502C6N8</accession>
<dbReference type="InterPro" id="IPR036890">
    <property type="entry name" value="HATPase_C_sf"/>
</dbReference>
<dbReference type="SMART" id="SM00065">
    <property type="entry name" value="GAF"/>
    <property type="match status" value="1"/>
</dbReference>
<evidence type="ECO:0000313" key="3">
    <source>
        <dbReference type="EMBL" id="TPG07501.1"/>
    </source>
</evidence>
<evidence type="ECO:0000259" key="2">
    <source>
        <dbReference type="SMART" id="SM00387"/>
    </source>
</evidence>
<evidence type="ECO:0000313" key="4">
    <source>
        <dbReference type="Proteomes" id="UP000318413"/>
    </source>
</evidence>